<dbReference type="InterPro" id="IPR044600">
    <property type="entry name" value="ATL1/ATL16-like"/>
</dbReference>
<dbReference type="Pfam" id="PF13639">
    <property type="entry name" value="zf-RING_2"/>
    <property type="match status" value="1"/>
</dbReference>
<evidence type="ECO:0000256" key="9">
    <source>
        <dbReference type="ARBA" id="ARBA00022786"/>
    </source>
</evidence>
<dbReference type="UniPathway" id="UPA00143"/>
<reference evidence="18 19" key="1">
    <citation type="journal article" date="2018" name="Mol. Plant">
        <title>The genome of Artemisia annua provides insight into the evolution of Asteraceae family and artemisinin biosynthesis.</title>
        <authorList>
            <person name="Shen Q."/>
            <person name="Zhang L."/>
            <person name="Liao Z."/>
            <person name="Wang S."/>
            <person name="Yan T."/>
            <person name="Shi P."/>
            <person name="Liu M."/>
            <person name="Fu X."/>
            <person name="Pan Q."/>
            <person name="Wang Y."/>
            <person name="Lv Z."/>
            <person name="Lu X."/>
            <person name="Zhang F."/>
            <person name="Jiang W."/>
            <person name="Ma Y."/>
            <person name="Chen M."/>
            <person name="Hao X."/>
            <person name="Li L."/>
            <person name="Tang Y."/>
            <person name="Lv G."/>
            <person name="Zhou Y."/>
            <person name="Sun X."/>
            <person name="Brodelius P.E."/>
            <person name="Rose J.K.C."/>
            <person name="Tang K."/>
        </authorList>
    </citation>
    <scope>NUCLEOTIDE SEQUENCE [LARGE SCALE GENOMIC DNA]</scope>
    <source>
        <strain evidence="19">cv. Huhao1</strain>
        <tissue evidence="18">Leaf</tissue>
    </source>
</reference>
<dbReference type="InterPro" id="IPR001841">
    <property type="entry name" value="Znf_RING"/>
</dbReference>
<keyword evidence="19" id="KW-1185">Reference proteome</keyword>
<dbReference type="PANTHER" id="PTHR46913:SF22">
    <property type="entry name" value="RING-TYPE E3 UBIQUITIN TRANSFERASE"/>
    <property type="match status" value="1"/>
</dbReference>
<dbReference type="GO" id="GO:0016020">
    <property type="term" value="C:membrane"/>
    <property type="evidence" value="ECO:0007669"/>
    <property type="project" value="UniProtKB-SubCell"/>
</dbReference>
<evidence type="ECO:0000256" key="8">
    <source>
        <dbReference type="ARBA" id="ARBA00022771"/>
    </source>
</evidence>
<feature type="domain" description="RING-type" evidence="17">
    <location>
        <begin position="140"/>
        <end position="182"/>
    </location>
</feature>
<evidence type="ECO:0000256" key="4">
    <source>
        <dbReference type="ARBA" id="ARBA00012483"/>
    </source>
</evidence>
<name>A0A2U1LC40_ARTAN</name>
<dbReference type="OrthoDB" id="9984778at2759"/>
<feature type="transmembrane region" description="Helical" evidence="16">
    <location>
        <begin position="58"/>
        <end position="79"/>
    </location>
</feature>
<comment type="subcellular location">
    <subcellularLocation>
        <location evidence="2">Membrane</location>
        <topology evidence="2">Single-pass membrane protein</topology>
    </subcellularLocation>
</comment>
<dbReference type="AlphaFoldDB" id="A0A2U1LC40"/>
<comment type="catalytic activity">
    <reaction evidence="1">
        <text>S-ubiquitinyl-[E2 ubiquitin-conjugating enzyme]-L-cysteine + [acceptor protein]-L-lysine = [E2 ubiquitin-conjugating enzyme]-L-cysteine + N(6)-ubiquitinyl-[acceptor protein]-L-lysine.</text>
        <dbReference type="EC" id="2.3.2.27"/>
    </reaction>
</comment>
<keyword evidence="7" id="KW-0479">Metal-binding</keyword>
<comment type="pathway">
    <text evidence="3">Protein modification; protein ubiquitination.</text>
</comment>
<dbReference type="SMART" id="SM00184">
    <property type="entry name" value="RING"/>
    <property type="match status" value="1"/>
</dbReference>
<keyword evidence="11 16" id="KW-1133">Transmembrane helix</keyword>
<evidence type="ECO:0000256" key="11">
    <source>
        <dbReference type="ARBA" id="ARBA00022989"/>
    </source>
</evidence>
<evidence type="ECO:0000256" key="13">
    <source>
        <dbReference type="ARBA" id="ARBA00024209"/>
    </source>
</evidence>
<keyword evidence="12 16" id="KW-0472">Membrane</keyword>
<comment type="similarity">
    <text evidence="13">Belongs to the RING-type zinc finger family. ATL subfamily.</text>
</comment>
<dbReference type="CDD" id="cd16461">
    <property type="entry name" value="RING-H2_EL5-like"/>
    <property type="match status" value="1"/>
</dbReference>
<evidence type="ECO:0000256" key="15">
    <source>
        <dbReference type="SAM" id="MobiDB-lite"/>
    </source>
</evidence>
<evidence type="ECO:0000256" key="7">
    <source>
        <dbReference type="ARBA" id="ARBA00022723"/>
    </source>
</evidence>
<evidence type="ECO:0000256" key="14">
    <source>
        <dbReference type="PROSITE-ProRule" id="PRU00175"/>
    </source>
</evidence>
<dbReference type="FunFam" id="3.30.40.10:FF:000233">
    <property type="entry name" value="RING-H2 finger protein ATL54"/>
    <property type="match status" value="1"/>
</dbReference>
<evidence type="ECO:0000256" key="6">
    <source>
        <dbReference type="ARBA" id="ARBA00022692"/>
    </source>
</evidence>
<evidence type="ECO:0000313" key="18">
    <source>
        <dbReference type="EMBL" id="PWA46559.1"/>
    </source>
</evidence>
<comment type="caution">
    <text evidence="18">The sequence shown here is derived from an EMBL/GenBank/DDBJ whole genome shotgun (WGS) entry which is preliminary data.</text>
</comment>
<keyword evidence="9" id="KW-0833">Ubl conjugation pathway</keyword>
<protein>
    <recommendedName>
        <fullName evidence="4">RING-type E3 ubiquitin transferase</fullName>
        <ecNumber evidence="4">2.3.2.27</ecNumber>
    </recommendedName>
</protein>
<feature type="compositionally biased region" description="Polar residues" evidence="15">
    <location>
        <begin position="312"/>
        <end position="325"/>
    </location>
</feature>
<dbReference type="SUPFAM" id="SSF57850">
    <property type="entry name" value="RING/U-box"/>
    <property type="match status" value="1"/>
</dbReference>
<evidence type="ECO:0000256" key="2">
    <source>
        <dbReference type="ARBA" id="ARBA00004167"/>
    </source>
</evidence>
<evidence type="ECO:0000256" key="16">
    <source>
        <dbReference type="SAM" id="Phobius"/>
    </source>
</evidence>
<keyword evidence="10" id="KW-0862">Zinc</keyword>
<dbReference type="InterPro" id="IPR013083">
    <property type="entry name" value="Znf_RING/FYVE/PHD"/>
</dbReference>
<accession>A0A2U1LC40</accession>
<dbReference type="GO" id="GO:0016567">
    <property type="term" value="P:protein ubiquitination"/>
    <property type="evidence" value="ECO:0007669"/>
    <property type="project" value="UniProtKB-UniPathway"/>
</dbReference>
<dbReference type="GO" id="GO:0008270">
    <property type="term" value="F:zinc ion binding"/>
    <property type="evidence" value="ECO:0007669"/>
    <property type="project" value="UniProtKB-KW"/>
</dbReference>
<dbReference type="PROSITE" id="PS50089">
    <property type="entry name" value="ZF_RING_2"/>
    <property type="match status" value="1"/>
</dbReference>
<dbReference type="EMBL" id="PKPP01010230">
    <property type="protein sequence ID" value="PWA46559.1"/>
    <property type="molecule type" value="Genomic_DNA"/>
</dbReference>
<evidence type="ECO:0000259" key="17">
    <source>
        <dbReference type="PROSITE" id="PS50089"/>
    </source>
</evidence>
<dbReference type="Gene3D" id="3.30.40.10">
    <property type="entry name" value="Zinc/RING finger domain, C3HC4 (zinc finger)"/>
    <property type="match status" value="1"/>
</dbReference>
<evidence type="ECO:0000256" key="1">
    <source>
        <dbReference type="ARBA" id="ARBA00000900"/>
    </source>
</evidence>
<evidence type="ECO:0000256" key="12">
    <source>
        <dbReference type="ARBA" id="ARBA00023136"/>
    </source>
</evidence>
<keyword evidence="8 14" id="KW-0863">Zinc-finger</keyword>
<dbReference type="EC" id="2.3.2.27" evidence="4"/>
<evidence type="ECO:0000256" key="3">
    <source>
        <dbReference type="ARBA" id="ARBA00004906"/>
    </source>
</evidence>
<keyword evidence="6 16" id="KW-0812">Transmembrane</keyword>
<dbReference type="PANTHER" id="PTHR46913">
    <property type="entry name" value="RING-H2 FINGER PROTEIN ATL16"/>
    <property type="match status" value="1"/>
</dbReference>
<dbReference type="Proteomes" id="UP000245207">
    <property type="component" value="Unassembled WGS sequence"/>
</dbReference>
<sequence>MGSMGSPSNSNWPPYNSYRDCSQGICSIYCPQWCYLIFPPPPAFQSGDDDSGMNFSPLIIVVIGILASAFLLISYYTLISKYCKRSRNRVNAPVEFENHNHSTTHDQLQRATTGLDESLIKSIAVCKYKKSDGVVEGSECAVCLSEFQEGESLRLLPKCNHAFHLQCIDTWLRSHSNCPLCRSHVMPGIPVPFQRPLESQITSSNFHVSSLVFQRRNDLVLVAEETQQDDHRNEVVVNVIINEILPKYPSHELECNAEEIRIPMNMEIGNDQEVQEYRRSTSLGAMPSQDQNLLIADILNTEEDYENHDNHNQNQVGTSKGQNSRLAKRSNNMKRSLSTGRFVFTRHDKGKNSILPN</sequence>
<organism evidence="18 19">
    <name type="scientific">Artemisia annua</name>
    <name type="common">Sweet wormwood</name>
    <dbReference type="NCBI Taxonomy" id="35608"/>
    <lineage>
        <taxon>Eukaryota</taxon>
        <taxon>Viridiplantae</taxon>
        <taxon>Streptophyta</taxon>
        <taxon>Embryophyta</taxon>
        <taxon>Tracheophyta</taxon>
        <taxon>Spermatophyta</taxon>
        <taxon>Magnoliopsida</taxon>
        <taxon>eudicotyledons</taxon>
        <taxon>Gunneridae</taxon>
        <taxon>Pentapetalae</taxon>
        <taxon>asterids</taxon>
        <taxon>campanulids</taxon>
        <taxon>Asterales</taxon>
        <taxon>Asteraceae</taxon>
        <taxon>Asteroideae</taxon>
        <taxon>Anthemideae</taxon>
        <taxon>Artemisiinae</taxon>
        <taxon>Artemisia</taxon>
    </lineage>
</organism>
<dbReference type="GO" id="GO:0061630">
    <property type="term" value="F:ubiquitin protein ligase activity"/>
    <property type="evidence" value="ECO:0007669"/>
    <property type="project" value="UniProtKB-EC"/>
</dbReference>
<evidence type="ECO:0000256" key="5">
    <source>
        <dbReference type="ARBA" id="ARBA00022679"/>
    </source>
</evidence>
<evidence type="ECO:0000313" key="19">
    <source>
        <dbReference type="Proteomes" id="UP000245207"/>
    </source>
</evidence>
<gene>
    <name evidence="18" type="ORF">CTI12_AA508560</name>
</gene>
<proteinExistence type="inferred from homology"/>
<feature type="region of interest" description="Disordered" evidence="15">
    <location>
        <begin position="306"/>
        <end position="357"/>
    </location>
</feature>
<evidence type="ECO:0000256" key="10">
    <source>
        <dbReference type="ARBA" id="ARBA00022833"/>
    </source>
</evidence>
<keyword evidence="5" id="KW-0808">Transferase</keyword>